<name>A0A6I3X3S9_9BURK</name>
<evidence type="ECO:0000259" key="9">
    <source>
        <dbReference type="PROSITE" id="PS50110"/>
    </source>
</evidence>
<dbReference type="AlphaFoldDB" id="A0A6I3X3S9"/>
<dbReference type="InterPro" id="IPR013655">
    <property type="entry name" value="PAS_fold_3"/>
</dbReference>
<protein>
    <recommendedName>
        <fullName evidence="3">histidine kinase</fullName>
        <ecNumber evidence="3">2.7.13.3</ecNumber>
    </recommendedName>
</protein>
<feature type="domain" description="Response regulatory" evidence="9">
    <location>
        <begin position="662"/>
        <end position="778"/>
    </location>
</feature>
<evidence type="ECO:0000256" key="2">
    <source>
        <dbReference type="ARBA" id="ARBA00004429"/>
    </source>
</evidence>
<dbReference type="Gene3D" id="1.10.287.130">
    <property type="match status" value="1"/>
</dbReference>
<dbReference type="Pfam" id="PF00512">
    <property type="entry name" value="HisKA"/>
    <property type="match status" value="1"/>
</dbReference>
<dbReference type="InterPro" id="IPR005467">
    <property type="entry name" value="His_kinase_dom"/>
</dbReference>
<proteinExistence type="predicted"/>
<dbReference type="SUPFAM" id="SSF47384">
    <property type="entry name" value="Homodimeric domain of signal transducing histidine kinase"/>
    <property type="match status" value="1"/>
</dbReference>
<dbReference type="SUPFAM" id="SSF55785">
    <property type="entry name" value="PYP-like sensor domain (PAS domain)"/>
    <property type="match status" value="2"/>
</dbReference>
<dbReference type="Pfam" id="PF08447">
    <property type="entry name" value="PAS_3"/>
    <property type="match status" value="1"/>
</dbReference>
<dbReference type="Pfam" id="PF02518">
    <property type="entry name" value="HATPase_c"/>
    <property type="match status" value="1"/>
</dbReference>
<comment type="subcellular location">
    <subcellularLocation>
        <location evidence="2">Cell inner membrane</location>
        <topology evidence="2">Multi-pass membrane protein</topology>
    </subcellularLocation>
</comment>
<evidence type="ECO:0000259" key="10">
    <source>
        <dbReference type="PROSITE" id="PS50112"/>
    </source>
</evidence>
<dbReference type="InterPro" id="IPR004358">
    <property type="entry name" value="Sig_transdc_His_kin-like_C"/>
</dbReference>
<dbReference type="SMART" id="SM00091">
    <property type="entry name" value="PAS"/>
    <property type="match status" value="2"/>
</dbReference>
<dbReference type="InterPro" id="IPR036890">
    <property type="entry name" value="HATPase_C_sf"/>
</dbReference>
<keyword evidence="13" id="KW-1185">Reference proteome</keyword>
<dbReference type="FunFam" id="3.30.565.10:FF:000006">
    <property type="entry name" value="Sensor histidine kinase WalK"/>
    <property type="match status" value="1"/>
</dbReference>
<keyword evidence="6" id="KW-0418">Kinase</keyword>
<dbReference type="GO" id="GO:0005886">
    <property type="term" value="C:plasma membrane"/>
    <property type="evidence" value="ECO:0007669"/>
    <property type="project" value="UniProtKB-SubCell"/>
</dbReference>
<keyword evidence="5" id="KW-0808">Transferase</keyword>
<dbReference type="SUPFAM" id="SSF55874">
    <property type="entry name" value="ATPase domain of HSP90 chaperone/DNA topoisomerase II/histidine kinase"/>
    <property type="match status" value="1"/>
</dbReference>
<dbReference type="Pfam" id="PF00072">
    <property type="entry name" value="Response_reg"/>
    <property type="match status" value="1"/>
</dbReference>
<evidence type="ECO:0000256" key="5">
    <source>
        <dbReference type="ARBA" id="ARBA00022679"/>
    </source>
</evidence>
<comment type="catalytic activity">
    <reaction evidence="1">
        <text>ATP + protein L-histidine = ADP + protein N-phospho-L-histidine.</text>
        <dbReference type="EC" id="2.7.13.3"/>
    </reaction>
</comment>
<dbReference type="PROSITE" id="PS50109">
    <property type="entry name" value="HIS_KIN"/>
    <property type="match status" value="1"/>
</dbReference>
<dbReference type="CDD" id="cd00082">
    <property type="entry name" value="HisKA"/>
    <property type="match status" value="1"/>
</dbReference>
<evidence type="ECO:0000313" key="12">
    <source>
        <dbReference type="EMBL" id="MUI11524.1"/>
    </source>
</evidence>
<dbReference type="OrthoDB" id="8552871at2"/>
<evidence type="ECO:0000256" key="7">
    <source>
        <dbReference type="PROSITE-ProRule" id="PRU00169"/>
    </source>
</evidence>
<dbReference type="InterPro" id="IPR003594">
    <property type="entry name" value="HATPase_dom"/>
</dbReference>
<evidence type="ECO:0000256" key="3">
    <source>
        <dbReference type="ARBA" id="ARBA00012438"/>
    </source>
</evidence>
<dbReference type="SMART" id="SM00387">
    <property type="entry name" value="HATPase_c"/>
    <property type="match status" value="1"/>
</dbReference>
<feature type="domain" description="Histidine kinase" evidence="8">
    <location>
        <begin position="425"/>
        <end position="644"/>
    </location>
</feature>
<dbReference type="SMART" id="SM00448">
    <property type="entry name" value="REC"/>
    <property type="match status" value="1"/>
</dbReference>
<dbReference type="InterPro" id="IPR011006">
    <property type="entry name" value="CheY-like_superfamily"/>
</dbReference>
<dbReference type="InterPro" id="IPR001789">
    <property type="entry name" value="Sig_transdc_resp-reg_receiver"/>
</dbReference>
<dbReference type="InterPro" id="IPR036097">
    <property type="entry name" value="HisK_dim/P_sf"/>
</dbReference>
<dbReference type="SUPFAM" id="SSF52172">
    <property type="entry name" value="CheY-like"/>
    <property type="match status" value="1"/>
</dbReference>
<dbReference type="Gene3D" id="3.40.50.2300">
    <property type="match status" value="1"/>
</dbReference>
<dbReference type="Pfam" id="PF08448">
    <property type="entry name" value="PAS_4"/>
    <property type="match status" value="1"/>
</dbReference>
<evidence type="ECO:0000259" key="11">
    <source>
        <dbReference type="PROSITE" id="PS50113"/>
    </source>
</evidence>
<dbReference type="InterPro" id="IPR003661">
    <property type="entry name" value="HisK_dim/P_dom"/>
</dbReference>
<dbReference type="Proteomes" id="UP000431684">
    <property type="component" value="Unassembled WGS sequence"/>
</dbReference>
<dbReference type="RefSeq" id="WP_155707585.1">
    <property type="nucleotide sequence ID" value="NZ_BMWU01000018.1"/>
</dbReference>
<dbReference type="CDD" id="cd17580">
    <property type="entry name" value="REC_2_DhkD-like"/>
    <property type="match status" value="1"/>
</dbReference>
<dbReference type="PROSITE" id="PS50112">
    <property type="entry name" value="PAS"/>
    <property type="match status" value="1"/>
</dbReference>
<dbReference type="PROSITE" id="PS50110">
    <property type="entry name" value="RESPONSE_REGULATORY"/>
    <property type="match status" value="1"/>
</dbReference>
<evidence type="ECO:0000256" key="6">
    <source>
        <dbReference type="ARBA" id="ARBA00022777"/>
    </source>
</evidence>
<dbReference type="NCBIfam" id="TIGR00229">
    <property type="entry name" value="sensory_box"/>
    <property type="match status" value="1"/>
</dbReference>
<dbReference type="Gene3D" id="3.30.565.10">
    <property type="entry name" value="Histidine kinase-like ATPase, C-terminal domain"/>
    <property type="match status" value="1"/>
</dbReference>
<feature type="modified residue" description="4-aspartylphosphate" evidence="7">
    <location>
        <position position="711"/>
    </location>
</feature>
<dbReference type="EC" id="2.7.13.3" evidence="3"/>
<feature type="domain" description="PAS" evidence="10">
    <location>
        <begin position="295"/>
        <end position="339"/>
    </location>
</feature>
<feature type="domain" description="PAC" evidence="11">
    <location>
        <begin position="241"/>
        <end position="294"/>
    </location>
</feature>
<dbReference type="InterPro" id="IPR000700">
    <property type="entry name" value="PAS-assoc_C"/>
</dbReference>
<dbReference type="PANTHER" id="PTHR43547">
    <property type="entry name" value="TWO-COMPONENT HISTIDINE KINASE"/>
    <property type="match status" value="1"/>
</dbReference>
<keyword evidence="4 7" id="KW-0597">Phosphoprotein</keyword>
<sequence length="778" mass="85956">MRLAEFIDLYTEDILAEWEAFAVTRLPSAAKMDAIALRDHAPQILHAIAEDLRQSQSGDEQAAKSRGLAVVALDAPHTAAEVHGALRSQDGFSISQLVSEYRALRASVLRLWKHANGNLRAATAADDIIRFNEAVDQAIAESVDFFGRELSQERIAREEVDRALAFNRARLEYASRLSNVGFWYCDLPFDVLEWDDQVKEHFFLEPSARVTIEDFYDRIHPEDRELTRAAIATSIDGRQVYDIVYRTRHPGSGEVKWIRALGGTDYASDGSPIHFDGITVDVTVQKLGEQRLAESEARHRGVLANMGDAFALFDPDFNIIEVNDAACELIGLTRFEFIGANHWQKFPGTYDSDLGEMYRLVQLDGQSRSLEHHYRLAAGRAVWLEVRAFKVGNNVAVLFRNVTDRHEMIEALKNADKRKDEFLAMLAHELRNPLAPITTAGEILARVPTSDAPIAAAAAVIRRQASHMTRLIDDLLDVARVTQGRIQLQKTSVDIVDVVAQAFETCEPQLQAKQQRLTMSIDKSVPLYVDGDRARLVQCVGNLLSNAIKYTDSQGQIAVDVRDEGKVVHIEVTDSGSGISPELLPRVFELFVQSHRTLDRSQGGLGVGLAVVKRLIDMHGGHVQAFSRGEGLGSSFQIRLPRIAKPSAAVEKPVVGELMPRRILIVDDNVDAADSLVALLKMQGHVLMAVHTAREALASIDLFKPDVMLIDIGLPDMDGYALVKQLGGSPFGQKSMKIAVTGYGQPGDRKRALDVGFDEHLVKPVAVDAIEQAIAGLR</sequence>
<evidence type="ECO:0000256" key="4">
    <source>
        <dbReference type="ARBA" id="ARBA00022553"/>
    </source>
</evidence>
<dbReference type="InterPro" id="IPR035965">
    <property type="entry name" value="PAS-like_dom_sf"/>
</dbReference>
<evidence type="ECO:0000313" key="13">
    <source>
        <dbReference type="Proteomes" id="UP000431684"/>
    </source>
</evidence>
<dbReference type="PROSITE" id="PS50113">
    <property type="entry name" value="PAC"/>
    <property type="match status" value="1"/>
</dbReference>
<gene>
    <name evidence="12" type="ORF">GJV26_03325</name>
</gene>
<dbReference type="CDD" id="cd00130">
    <property type="entry name" value="PAS"/>
    <property type="match status" value="2"/>
</dbReference>
<evidence type="ECO:0000259" key="8">
    <source>
        <dbReference type="PROSITE" id="PS50109"/>
    </source>
</evidence>
<dbReference type="PANTHER" id="PTHR43547:SF2">
    <property type="entry name" value="HYBRID SIGNAL TRANSDUCTION HISTIDINE KINASE C"/>
    <property type="match status" value="1"/>
</dbReference>
<dbReference type="InterPro" id="IPR013656">
    <property type="entry name" value="PAS_4"/>
</dbReference>
<dbReference type="Gene3D" id="3.30.450.20">
    <property type="entry name" value="PAS domain"/>
    <property type="match status" value="2"/>
</dbReference>
<dbReference type="InterPro" id="IPR000014">
    <property type="entry name" value="PAS"/>
</dbReference>
<comment type="caution">
    <text evidence="12">The sequence shown here is derived from an EMBL/GenBank/DDBJ whole genome shotgun (WGS) entry which is preliminary data.</text>
</comment>
<evidence type="ECO:0000256" key="1">
    <source>
        <dbReference type="ARBA" id="ARBA00000085"/>
    </source>
</evidence>
<dbReference type="SMART" id="SM00388">
    <property type="entry name" value="HisKA"/>
    <property type="match status" value="1"/>
</dbReference>
<reference evidence="12 13" key="1">
    <citation type="submission" date="2019-11" db="EMBL/GenBank/DDBJ databases">
        <title>Draft Genome Sequences of Six Type Strains of the Genus Massilia.</title>
        <authorList>
            <person name="Miess H."/>
            <person name="Frediansyah A."/>
            <person name="Goeker M."/>
            <person name="Gross H."/>
        </authorList>
    </citation>
    <scope>NUCLEOTIDE SEQUENCE [LARGE SCALE GENOMIC DNA]</scope>
    <source>
        <strain evidence="12 13">DSM 17513</strain>
    </source>
</reference>
<dbReference type="Gene3D" id="2.10.70.100">
    <property type="match status" value="1"/>
</dbReference>
<dbReference type="EMBL" id="WNWM01000002">
    <property type="protein sequence ID" value="MUI11524.1"/>
    <property type="molecule type" value="Genomic_DNA"/>
</dbReference>
<organism evidence="12 13">
    <name type="scientific">Pseudoduganella dura</name>
    <dbReference type="NCBI Taxonomy" id="321982"/>
    <lineage>
        <taxon>Bacteria</taxon>
        <taxon>Pseudomonadati</taxon>
        <taxon>Pseudomonadota</taxon>
        <taxon>Betaproteobacteria</taxon>
        <taxon>Burkholderiales</taxon>
        <taxon>Oxalobacteraceae</taxon>
        <taxon>Telluria group</taxon>
        <taxon>Pseudoduganella</taxon>
    </lineage>
</organism>
<dbReference type="GO" id="GO:0000155">
    <property type="term" value="F:phosphorelay sensor kinase activity"/>
    <property type="evidence" value="ECO:0007669"/>
    <property type="project" value="InterPro"/>
</dbReference>
<dbReference type="PRINTS" id="PR00344">
    <property type="entry name" value="BCTRLSENSOR"/>
</dbReference>
<accession>A0A6I3X3S9</accession>